<dbReference type="RefSeq" id="WP_345222945.1">
    <property type="nucleotide sequence ID" value="NZ_BAABHA010000002.1"/>
</dbReference>
<gene>
    <name evidence="1" type="ORF">GCM10023186_16130</name>
</gene>
<dbReference type="Pfam" id="PF20347">
    <property type="entry name" value="DUF6642"/>
    <property type="match status" value="1"/>
</dbReference>
<name>A0ABP8IXU2_9BACT</name>
<proteinExistence type="predicted"/>
<sequence>MKKLVCIENDWEDWQGSRSVSPILELATKASGQPAKHFHRSCNTVEELDFNIEKVSNYTSIDLVYFALHGSSGKIHIGGHPLSLTELGEKIGYRWKGRVVHFGSCSVFRNQNEVDSFIQLTGVSAVSGFCRTIDWHLSTAFDYLYLINWLNYSRVGDFMNKMHKIATGPFEELGFVTNR</sequence>
<protein>
    <recommendedName>
        <fullName evidence="3">CHAT domain-containing protein</fullName>
    </recommendedName>
</protein>
<evidence type="ECO:0000313" key="2">
    <source>
        <dbReference type="Proteomes" id="UP001500454"/>
    </source>
</evidence>
<comment type="caution">
    <text evidence="1">The sequence shown here is derived from an EMBL/GenBank/DDBJ whole genome shotgun (WGS) entry which is preliminary data.</text>
</comment>
<evidence type="ECO:0000313" key="1">
    <source>
        <dbReference type="EMBL" id="GAA4379007.1"/>
    </source>
</evidence>
<evidence type="ECO:0008006" key="3">
    <source>
        <dbReference type="Google" id="ProtNLM"/>
    </source>
</evidence>
<dbReference type="EMBL" id="BAABHA010000002">
    <property type="protein sequence ID" value="GAA4379007.1"/>
    <property type="molecule type" value="Genomic_DNA"/>
</dbReference>
<dbReference type="InterPro" id="IPR046584">
    <property type="entry name" value="DUF6642"/>
</dbReference>
<organism evidence="1 2">
    <name type="scientific">Hymenobacter koreensis</name>
    <dbReference type="NCBI Taxonomy" id="1084523"/>
    <lineage>
        <taxon>Bacteria</taxon>
        <taxon>Pseudomonadati</taxon>
        <taxon>Bacteroidota</taxon>
        <taxon>Cytophagia</taxon>
        <taxon>Cytophagales</taxon>
        <taxon>Hymenobacteraceae</taxon>
        <taxon>Hymenobacter</taxon>
    </lineage>
</organism>
<dbReference type="Proteomes" id="UP001500454">
    <property type="component" value="Unassembled WGS sequence"/>
</dbReference>
<reference evidence="2" key="1">
    <citation type="journal article" date="2019" name="Int. J. Syst. Evol. Microbiol.">
        <title>The Global Catalogue of Microorganisms (GCM) 10K type strain sequencing project: providing services to taxonomists for standard genome sequencing and annotation.</title>
        <authorList>
            <consortium name="The Broad Institute Genomics Platform"/>
            <consortium name="The Broad Institute Genome Sequencing Center for Infectious Disease"/>
            <person name="Wu L."/>
            <person name="Ma J."/>
        </authorList>
    </citation>
    <scope>NUCLEOTIDE SEQUENCE [LARGE SCALE GENOMIC DNA]</scope>
    <source>
        <strain evidence="2">JCM 17924</strain>
    </source>
</reference>
<accession>A0ABP8IXU2</accession>
<keyword evidence="2" id="KW-1185">Reference proteome</keyword>